<evidence type="ECO:0000256" key="1">
    <source>
        <dbReference type="ARBA" id="ARBA00022908"/>
    </source>
</evidence>
<sequence length="383" mass="42227">MRDGDLVLLDPAPTSLALVGALASDDLAAIVAWVASKRGSEHTQRAFGFEARRWLAWLMWVKAGQPFTRWLDKGSSLDAAAYAHFLAGPKEHSIPLEVLGRAGLTRQPFKPAPLQTASVDRAVSALKAMYADMIEMQLENGYQIQRNPFNRFKVSSVLSKASPRKKALSALERGYIDDALDEMKREGDILEYHQQKWIWTALLWAAMRRHELAGAAAGDVYQDNDEDGESTWMLEVHGKGSVEATVPLSEEFMSGMREYRLSRGLPALPVADYQGKDRTPLVLPMRGPVRNVHPETINRAVKKLLGRASEIAAAADNPAAAGRLKSFASHCARHTQVTMIVDATGDITLGQEMARHGSITTTRRYKAKSVSRLKQALKDVGTQ</sequence>
<name>A0ABW0PGD1_9BURK</name>
<dbReference type="RefSeq" id="WP_379719160.1">
    <property type="nucleotide sequence ID" value="NZ_JBHSMS010000026.1"/>
</dbReference>
<dbReference type="PANTHER" id="PTHR30349">
    <property type="entry name" value="PHAGE INTEGRASE-RELATED"/>
    <property type="match status" value="1"/>
</dbReference>
<feature type="domain" description="Tyr recombinase" evidence="3">
    <location>
        <begin position="163"/>
        <end position="378"/>
    </location>
</feature>
<dbReference type="CDD" id="cd00397">
    <property type="entry name" value="DNA_BRE_C"/>
    <property type="match status" value="1"/>
</dbReference>
<dbReference type="PANTHER" id="PTHR30349:SF64">
    <property type="entry name" value="PROPHAGE INTEGRASE INTD-RELATED"/>
    <property type="match status" value="1"/>
</dbReference>
<accession>A0ABW0PGD1</accession>
<dbReference type="InterPro" id="IPR002104">
    <property type="entry name" value="Integrase_catalytic"/>
</dbReference>
<dbReference type="EMBL" id="JBHSMS010000026">
    <property type="protein sequence ID" value="MFC5511028.1"/>
    <property type="molecule type" value="Genomic_DNA"/>
</dbReference>
<dbReference type="InterPro" id="IPR011010">
    <property type="entry name" value="DNA_brk_join_enz"/>
</dbReference>
<keyword evidence="5" id="KW-1185">Reference proteome</keyword>
<evidence type="ECO:0000313" key="4">
    <source>
        <dbReference type="EMBL" id="MFC5511028.1"/>
    </source>
</evidence>
<dbReference type="InterPro" id="IPR013762">
    <property type="entry name" value="Integrase-like_cat_sf"/>
</dbReference>
<dbReference type="Pfam" id="PF00589">
    <property type="entry name" value="Phage_integrase"/>
    <property type="match status" value="1"/>
</dbReference>
<keyword evidence="2" id="KW-0233">DNA recombination</keyword>
<dbReference type="SUPFAM" id="SSF56349">
    <property type="entry name" value="DNA breaking-rejoining enzymes"/>
    <property type="match status" value="1"/>
</dbReference>
<dbReference type="InterPro" id="IPR050090">
    <property type="entry name" value="Tyrosine_recombinase_XerCD"/>
</dbReference>
<organism evidence="4 5">
    <name type="scientific">Massilia jejuensis</name>
    <dbReference type="NCBI Taxonomy" id="648894"/>
    <lineage>
        <taxon>Bacteria</taxon>
        <taxon>Pseudomonadati</taxon>
        <taxon>Pseudomonadota</taxon>
        <taxon>Betaproteobacteria</taxon>
        <taxon>Burkholderiales</taxon>
        <taxon>Oxalobacteraceae</taxon>
        <taxon>Telluria group</taxon>
        <taxon>Massilia</taxon>
    </lineage>
</organism>
<dbReference type="Gene3D" id="1.10.443.10">
    <property type="entry name" value="Intergrase catalytic core"/>
    <property type="match status" value="1"/>
</dbReference>
<reference evidence="5" key="1">
    <citation type="journal article" date="2019" name="Int. J. Syst. Evol. Microbiol.">
        <title>The Global Catalogue of Microorganisms (GCM) 10K type strain sequencing project: providing services to taxonomists for standard genome sequencing and annotation.</title>
        <authorList>
            <consortium name="The Broad Institute Genomics Platform"/>
            <consortium name="The Broad Institute Genome Sequencing Center for Infectious Disease"/>
            <person name="Wu L."/>
            <person name="Ma J."/>
        </authorList>
    </citation>
    <scope>NUCLEOTIDE SEQUENCE [LARGE SCALE GENOMIC DNA]</scope>
    <source>
        <strain evidence="5">CCUG 38813</strain>
    </source>
</reference>
<evidence type="ECO:0000259" key="3">
    <source>
        <dbReference type="PROSITE" id="PS51898"/>
    </source>
</evidence>
<proteinExistence type="predicted"/>
<evidence type="ECO:0000256" key="2">
    <source>
        <dbReference type="ARBA" id="ARBA00023172"/>
    </source>
</evidence>
<dbReference type="PROSITE" id="PS51898">
    <property type="entry name" value="TYR_RECOMBINASE"/>
    <property type="match status" value="1"/>
</dbReference>
<keyword evidence="1" id="KW-0229">DNA integration</keyword>
<protein>
    <submittedName>
        <fullName evidence="4">Tyrosine-type recombinase/integrase</fullName>
    </submittedName>
</protein>
<comment type="caution">
    <text evidence="4">The sequence shown here is derived from an EMBL/GenBank/DDBJ whole genome shotgun (WGS) entry which is preliminary data.</text>
</comment>
<evidence type="ECO:0000313" key="5">
    <source>
        <dbReference type="Proteomes" id="UP001596031"/>
    </source>
</evidence>
<gene>
    <name evidence="4" type="ORF">ACFPOU_07805</name>
</gene>
<dbReference type="Proteomes" id="UP001596031">
    <property type="component" value="Unassembled WGS sequence"/>
</dbReference>